<proteinExistence type="predicted"/>
<dbReference type="Proteomes" id="UP000466931">
    <property type="component" value="Chromosome"/>
</dbReference>
<evidence type="ECO:0000313" key="1">
    <source>
        <dbReference type="EMBL" id="BBZ32393.1"/>
    </source>
</evidence>
<dbReference type="AlphaFoldDB" id="A0A7I7XTH2"/>
<reference evidence="1" key="1">
    <citation type="journal article" date="2019" name="Emerg. Microbes Infect.">
        <title>Comprehensive subspecies identification of 175 nontuberculous mycobacteria species based on 7547 genomic profiles.</title>
        <authorList>
            <person name="Matsumoto Y."/>
            <person name="Kinjo T."/>
            <person name="Motooka D."/>
            <person name="Nabeya D."/>
            <person name="Jung N."/>
            <person name="Uechi K."/>
            <person name="Horii T."/>
            <person name="Iida T."/>
            <person name="Fujita J."/>
            <person name="Nakamura S."/>
        </authorList>
    </citation>
    <scope>NUCLEOTIDE SEQUENCE [LARGE SCALE GENOMIC DNA]</scope>
    <source>
        <strain evidence="1">JCM 13671</strain>
    </source>
</reference>
<dbReference type="EMBL" id="AP022612">
    <property type="protein sequence ID" value="BBZ32393.1"/>
    <property type="molecule type" value="Genomic_DNA"/>
</dbReference>
<sequence length="103" mass="10802">MAKGVIHARQPLAVRESFSATSVDGDITVDFQDPTAQRIEATSGDGDVVLGLAGDGPFLVKASTEARHGVMVVRVPETLDPKRAVSTVIARSATGDVTVDERN</sequence>
<gene>
    <name evidence="1" type="ORF">MCNF_09980</name>
</gene>
<name>A0A7I7XTH2_9MYCO</name>
<evidence type="ECO:0000313" key="2">
    <source>
        <dbReference type="Proteomes" id="UP000466931"/>
    </source>
</evidence>
<dbReference type="OrthoDB" id="4620851at2"/>
<dbReference type="RefSeq" id="WP_085156666.1">
    <property type="nucleotide sequence ID" value="NZ_AP022612.1"/>
</dbReference>
<keyword evidence="2" id="KW-1185">Reference proteome</keyword>
<organism evidence="1 2">
    <name type="scientific">Mycolicibacterium confluentis</name>
    <dbReference type="NCBI Taxonomy" id="28047"/>
    <lineage>
        <taxon>Bacteria</taxon>
        <taxon>Bacillati</taxon>
        <taxon>Actinomycetota</taxon>
        <taxon>Actinomycetes</taxon>
        <taxon>Mycobacteriales</taxon>
        <taxon>Mycobacteriaceae</taxon>
        <taxon>Mycolicibacterium</taxon>
    </lineage>
</organism>
<protein>
    <submittedName>
        <fullName evidence="1">Uncharacterized protein</fullName>
    </submittedName>
</protein>
<accession>A0A7I7XTH2</accession>
<reference evidence="1" key="2">
    <citation type="submission" date="2020-02" db="EMBL/GenBank/DDBJ databases">
        <authorList>
            <person name="Matsumoto Y."/>
            <person name="Motooka D."/>
            <person name="Nakamura S."/>
        </authorList>
    </citation>
    <scope>NUCLEOTIDE SEQUENCE</scope>
    <source>
        <strain evidence="1">JCM 13671</strain>
    </source>
</reference>